<feature type="compositionally biased region" description="Basic and acidic residues" evidence="7">
    <location>
        <begin position="861"/>
        <end position="872"/>
    </location>
</feature>
<keyword evidence="4" id="KW-0809">Transit peptide</keyword>
<dbReference type="SUPFAM" id="SSF55874">
    <property type="entry name" value="ATPase domain of HSP90 chaperone/DNA topoisomerase II/histidine kinase"/>
    <property type="match status" value="1"/>
</dbReference>
<dbReference type="PROSITE" id="PS00298">
    <property type="entry name" value="HSP90"/>
    <property type="match status" value="1"/>
</dbReference>
<dbReference type="Gene3D" id="1.20.120.790">
    <property type="entry name" value="Heat shock protein 90, C-terminal domain"/>
    <property type="match status" value="1"/>
</dbReference>
<feature type="compositionally biased region" description="Basic and acidic residues" evidence="7">
    <location>
        <begin position="396"/>
        <end position="408"/>
    </location>
</feature>
<keyword evidence="10" id="KW-1185">Reference proteome</keyword>
<evidence type="ECO:0000256" key="2">
    <source>
        <dbReference type="ARBA" id="ARBA00022741"/>
    </source>
</evidence>
<dbReference type="GO" id="GO:0140662">
    <property type="term" value="F:ATP-dependent protein folding chaperone"/>
    <property type="evidence" value="ECO:0007669"/>
    <property type="project" value="InterPro"/>
</dbReference>
<dbReference type="Gene3D" id="3.30.230.80">
    <property type="match status" value="1"/>
</dbReference>
<dbReference type="PANTHER" id="PTHR11528">
    <property type="entry name" value="HEAT SHOCK PROTEIN 90 FAMILY MEMBER"/>
    <property type="match status" value="1"/>
</dbReference>
<dbReference type="FunFam" id="1.20.120.790:FF:000001">
    <property type="entry name" value="Heat shock protein 90 alpha"/>
    <property type="match status" value="1"/>
</dbReference>
<dbReference type="Gene3D" id="3.30.565.10">
    <property type="entry name" value="Histidine kinase-like ATPase, C-terminal domain"/>
    <property type="match status" value="1"/>
</dbReference>
<name>A0A8S2AFH4_ARAAE</name>
<evidence type="ECO:0000313" key="10">
    <source>
        <dbReference type="Proteomes" id="UP000682877"/>
    </source>
</evidence>
<keyword evidence="2" id="KW-0547">Nucleotide-binding</keyword>
<evidence type="ECO:0000256" key="5">
    <source>
        <dbReference type="ARBA" id="ARBA00023016"/>
    </source>
</evidence>
<evidence type="ECO:0000256" key="7">
    <source>
        <dbReference type="SAM" id="MobiDB-lite"/>
    </source>
</evidence>
<evidence type="ECO:0000256" key="4">
    <source>
        <dbReference type="ARBA" id="ARBA00022946"/>
    </source>
</evidence>
<dbReference type="Proteomes" id="UP000682877">
    <property type="component" value="Chromosome 5"/>
</dbReference>
<dbReference type="InterPro" id="IPR036890">
    <property type="entry name" value="HATPase_C_sf"/>
</dbReference>
<organism evidence="9 10">
    <name type="scientific">Arabidopsis arenosa</name>
    <name type="common">Sand rock-cress</name>
    <name type="synonym">Cardaminopsis arenosa</name>
    <dbReference type="NCBI Taxonomy" id="38785"/>
    <lineage>
        <taxon>Eukaryota</taxon>
        <taxon>Viridiplantae</taxon>
        <taxon>Streptophyta</taxon>
        <taxon>Embryophyta</taxon>
        <taxon>Tracheophyta</taxon>
        <taxon>Spermatophyta</taxon>
        <taxon>Magnoliopsida</taxon>
        <taxon>eudicotyledons</taxon>
        <taxon>Gunneridae</taxon>
        <taxon>Pentapetalae</taxon>
        <taxon>rosids</taxon>
        <taxon>malvids</taxon>
        <taxon>Brassicales</taxon>
        <taxon>Brassicaceae</taxon>
        <taxon>Camelineae</taxon>
        <taxon>Arabidopsis</taxon>
    </lineage>
</organism>
<dbReference type="GO" id="GO:0016887">
    <property type="term" value="F:ATP hydrolysis activity"/>
    <property type="evidence" value="ECO:0007669"/>
    <property type="project" value="InterPro"/>
</dbReference>
<dbReference type="InterPro" id="IPR037196">
    <property type="entry name" value="HSP90_C"/>
</dbReference>
<reference evidence="9" key="1">
    <citation type="submission" date="2021-01" db="EMBL/GenBank/DDBJ databases">
        <authorList>
            <person name="Bezrukov I."/>
        </authorList>
    </citation>
    <scope>NUCLEOTIDE SEQUENCE</scope>
</reference>
<dbReference type="InterPro" id="IPR001404">
    <property type="entry name" value="Hsp90_fam"/>
</dbReference>
<evidence type="ECO:0000256" key="6">
    <source>
        <dbReference type="ARBA" id="ARBA00023186"/>
    </source>
</evidence>
<feature type="region of interest" description="Disordered" evidence="7">
    <location>
        <begin position="389"/>
        <end position="408"/>
    </location>
</feature>
<dbReference type="GO" id="GO:0051082">
    <property type="term" value="F:unfolded protein binding"/>
    <property type="evidence" value="ECO:0007669"/>
    <property type="project" value="InterPro"/>
</dbReference>
<dbReference type="AlphaFoldDB" id="A0A8S2AFH4"/>
<sequence>MDLNGVSANDFAIETLGELHSKSAFPAPVGLEITITFSFSDFLFFVPFRGTEQAVAPQNLRRSTRLGGCSLKLMEGKDDAQKLISKRDDDIERGIRELRSLYTTPLTSVPITPLSSRLSHLRTAFLPRGGALRTGVSCSWNLEKRCNRFAVKCDAAVVEKETTEEGSGEKYEYQAEVSRLLDLIVHSLYSHKEVFLRELVSNASDALDKLRFLSVTEPSLLGDGGDLEIRIKPDPDNGTITITDTGIGMTKEELIDCLGTIAQSGTSKFLKALKENKDLGADNGLIGQFGVGFYSAFLVAEKVVVSTKSPKSDKQYVWESVADSSSYVIREETDPDNILRRGTQITLYLREDDKYEFAESTRIKNLVKNYSQFVGFPIYTWQEKSRTIEVEEEEPAKEGEEGEPKKKKTTKTEKYWDWELANETKPLWMRNSKEVEKGEYNEFYKKAFNEFLDPLAHTHFTTEGEVEFRSILYIPGMGPLNNEDVTNPKTKNIRLYVKRVFISDDFDGELFPRYLSFVKGVVDSDDLPLNVSREILQESRIVRIMRKRLIRKTFDMIQEISESENKEDYKKFWENFGRFLKLGCIEDTGNHKRITPLLRFYSSKNEEELTSLDDYIENMGENQKAIYYLATDSLKSAKSAPFLEKLIQKDIEVLYLVEPIDEVAIQNLQTYKEKKFVDISKEDLELGDEDEVKDREAKQEFNLLCDWIKQQLGDKVAKVQVSNRLSSSPCVLVSGKFGWSANMERLMKAQALGDTSSLEFMRGRRILEINPDHPIIKDLNAACKNAPESTEATRVVDLLYDTAIISSGFTPDSPAELGNKIYEMMAMAVGGRWGRVEEEEESSTVNEGDDKSGETEVVEPSEVRAESDPWQD</sequence>
<dbReference type="FunFam" id="3.30.230.80:FF:000005">
    <property type="entry name" value="heat shock protein 90-5, chloroplastic"/>
    <property type="match status" value="1"/>
</dbReference>
<feature type="region of interest" description="Disordered" evidence="7">
    <location>
        <begin position="834"/>
        <end position="872"/>
    </location>
</feature>
<dbReference type="HAMAP" id="MF_00505">
    <property type="entry name" value="HSP90"/>
    <property type="match status" value="1"/>
</dbReference>
<dbReference type="InterPro" id="IPR019805">
    <property type="entry name" value="Heat_shock_protein_90_CS"/>
</dbReference>
<dbReference type="SUPFAM" id="SSF110942">
    <property type="entry name" value="HSP90 C-terminal domain"/>
    <property type="match status" value="1"/>
</dbReference>
<dbReference type="FunFam" id="3.40.50.11260:FF:000005">
    <property type="entry name" value="Heat shock protein 90"/>
    <property type="match status" value="1"/>
</dbReference>
<dbReference type="CDD" id="cd16927">
    <property type="entry name" value="HATPase_Hsp90-like"/>
    <property type="match status" value="1"/>
</dbReference>
<evidence type="ECO:0000313" key="9">
    <source>
        <dbReference type="EMBL" id="CAE6066107.1"/>
    </source>
</evidence>
<dbReference type="InterPro" id="IPR003594">
    <property type="entry name" value="HATPase_dom"/>
</dbReference>
<protein>
    <recommendedName>
        <fullName evidence="8">Histidine kinase/HSP90-like ATPase domain-containing protein</fullName>
    </recommendedName>
</protein>
<dbReference type="FunFam" id="3.30.565.10:FF:000024">
    <property type="entry name" value="heat shock protein 90-5, chloroplastic"/>
    <property type="match status" value="1"/>
</dbReference>
<dbReference type="InterPro" id="IPR020568">
    <property type="entry name" value="Ribosomal_Su5_D2-typ_SF"/>
</dbReference>
<keyword evidence="5" id="KW-0346">Stress response</keyword>
<dbReference type="InterPro" id="IPR020575">
    <property type="entry name" value="Hsp90_N"/>
</dbReference>
<gene>
    <name evidence="9" type="ORF">AARE701A_LOCUS11951</name>
</gene>
<keyword evidence="6" id="KW-0143">Chaperone</keyword>
<proteinExistence type="inferred from homology"/>
<accession>A0A8S2AFH4</accession>
<comment type="similarity">
    <text evidence="1">Belongs to the heat shock protein 90 family.</text>
</comment>
<dbReference type="PRINTS" id="PR00775">
    <property type="entry name" value="HEATSHOCK90"/>
</dbReference>
<evidence type="ECO:0000259" key="8">
    <source>
        <dbReference type="SMART" id="SM00387"/>
    </source>
</evidence>
<dbReference type="GO" id="GO:0005737">
    <property type="term" value="C:cytoplasm"/>
    <property type="evidence" value="ECO:0007669"/>
    <property type="project" value="UniProtKB-ARBA"/>
</dbReference>
<evidence type="ECO:0000256" key="1">
    <source>
        <dbReference type="ARBA" id="ARBA00008239"/>
    </source>
</evidence>
<dbReference type="SMART" id="SM00387">
    <property type="entry name" value="HATPase_c"/>
    <property type="match status" value="1"/>
</dbReference>
<feature type="domain" description="Histidine kinase/HSP90-like ATPase" evidence="8">
    <location>
        <begin position="191"/>
        <end position="353"/>
    </location>
</feature>
<dbReference type="Gene3D" id="3.40.50.11260">
    <property type="match status" value="1"/>
</dbReference>
<keyword evidence="3" id="KW-0067">ATP-binding</keyword>
<dbReference type="SUPFAM" id="SSF54211">
    <property type="entry name" value="Ribosomal protein S5 domain 2-like"/>
    <property type="match status" value="1"/>
</dbReference>
<dbReference type="GO" id="GO:0005524">
    <property type="term" value="F:ATP binding"/>
    <property type="evidence" value="ECO:0007669"/>
    <property type="project" value="UniProtKB-KW"/>
</dbReference>
<dbReference type="Pfam" id="PF13589">
    <property type="entry name" value="HATPase_c_3"/>
    <property type="match status" value="1"/>
</dbReference>
<dbReference type="Pfam" id="PF00183">
    <property type="entry name" value="HSP90"/>
    <property type="match status" value="1"/>
</dbReference>
<dbReference type="EMBL" id="LR999455">
    <property type="protein sequence ID" value="CAE6066107.1"/>
    <property type="molecule type" value="Genomic_DNA"/>
</dbReference>
<evidence type="ECO:0000256" key="3">
    <source>
        <dbReference type="ARBA" id="ARBA00022840"/>
    </source>
</evidence>
<dbReference type="NCBIfam" id="NF003555">
    <property type="entry name" value="PRK05218.1"/>
    <property type="match status" value="1"/>
</dbReference>